<gene>
    <name evidence="2" type="ORF">KC01_LOCUS37658</name>
</gene>
<name>A0AAV2MCU6_KNICA</name>
<accession>A0AAV2MCU6</accession>
<organism evidence="2 3">
    <name type="scientific">Knipowitschia caucasica</name>
    <name type="common">Caucasian dwarf goby</name>
    <name type="synonym">Pomatoschistus caucasicus</name>
    <dbReference type="NCBI Taxonomy" id="637954"/>
    <lineage>
        <taxon>Eukaryota</taxon>
        <taxon>Metazoa</taxon>
        <taxon>Chordata</taxon>
        <taxon>Craniata</taxon>
        <taxon>Vertebrata</taxon>
        <taxon>Euteleostomi</taxon>
        <taxon>Actinopterygii</taxon>
        <taxon>Neopterygii</taxon>
        <taxon>Teleostei</taxon>
        <taxon>Neoteleostei</taxon>
        <taxon>Acanthomorphata</taxon>
        <taxon>Gobiaria</taxon>
        <taxon>Gobiiformes</taxon>
        <taxon>Gobioidei</taxon>
        <taxon>Gobiidae</taxon>
        <taxon>Gobiinae</taxon>
        <taxon>Knipowitschia</taxon>
    </lineage>
</organism>
<evidence type="ECO:0000256" key="1">
    <source>
        <dbReference type="SAM" id="MobiDB-lite"/>
    </source>
</evidence>
<protein>
    <recommendedName>
        <fullName evidence="4">Secreted protein</fullName>
    </recommendedName>
</protein>
<sequence length="155" mass="17068">MVCLGLGWGVGVGGVDDRFCLWWGGVGVMNLRSTTSSKVVRGPQSEKHCSEQYGPHPLPRLTSSPPDSRCLCALFAALFPDQTGSSLVRHRGKRVHTSPKNASQRLRISLLPLVKEDAAPFNSTIAGDQSERRRRAESERAHAHRAKWNNGRRAD</sequence>
<dbReference type="Proteomes" id="UP001497482">
    <property type="component" value="Chromosome 7"/>
</dbReference>
<evidence type="ECO:0008006" key="4">
    <source>
        <dbReference type="Google" id="ProtNLM"/>
    </source>
</evidence>
<evidence type="ECO:0000313" key="2">
    <source>
        <dbReference type="EMBL" id="CAL1611205.1"/>
    </source>
</evidence>
<evidence type="ECO:0000313" key="3">
    <source>
        <dbReference type="Proteomes" id="UP001497482"/>
    </source>
</evidence>
<proteinExistence type="predicted"/>
<keyword evidence="3" id="KW-1185">Reference proteome</keyword>
<dbReference type="AlphaFoldDB" id="A0AAV2MCU6"/>
<reference evidence="2 3" key="1">
    <citation type="submission" date="2024-04" db="EMBL/GenBank/DDBJ databases">
        <authorList>
            <person name="Waldvogel A.-M."/>
            <person name="Schoenle A."/>
        </authorList>
    </citation>
    <scope>NUCLEOTIDE SEQUENCE [LARGE SCALE GENOMIC DNA]</scope>
</reference>
<feature type="compositionally biased region" description="Basic and acidic residues" evidence="1">
    <location>
        <begin position="129"/>
        <end position="141"/>
    </location>
</feature>
<dbReference type="EMBL" id="OZ035829">
    <property type="protein sequence ID" value="CAL1611205.1"/>
    <property type="molecule type" value="Genomic_DNA"/>
</dbReference>
<feature type="region of interest" description="Disordered" evidence="1">
    <location>
        <begin position="122"/>
        <end position="155"/>
    </location>
</feature>